<sequence length="174" mass="19624">MKTFGKLDMVLKWRPGSAARTFDGGEPDPLDQRRRKPAVDLPITATDTTVTLRTEVVAELIEKVSALERIVKRFTDDHDLQEAATGLQLYGDRVLRAWIIGQAEVIRLRGDSPSVDPIFTRMLGDYLNREPPADDPRDTDDLLYLRWLLDMPVKITEEQESGFAARWESVAGGT</sequence>
<comment type="caution">
    <text evidence="1">The sequence shown here is derived from an EMBL/GenBank/DDBJ whole genome shotgun (WGS) entry which is preliminary data.</text>
</comment>
<evidence type="ECO:0000313" key="2">
    <source>
        <dbReference type="Proteomes" id="UP001185792"/>
    </source>
</evidence>
<accession>A0ABU4EZT1</accession>
<reference evidence="1 2" key="1">
    <citation type="submission" date="2023-10" db="EMBL/GenBank/DDBJ databases">
        <title>Development of a sustainable strategy for remediation of hydrocarbon-contaminated territories based on the waste exchange concept.</title>
        <authorList>
            <person name="Krivoruchko A."/>
        </authorList>
    </citation>
    <scope>NUCLEOTIDE SEQUENCE [LARGE SCALE GENOMIC DNA]</scope>
    <source>
        <strain evidence="1 2">IEGM 1236</strain>
    </source>
</reference>
<name>A0ABU4EZT1_WILMA</name>
<dbReference type="Proteomes" id="UP001185792">
    <property type="component" value="Unassembled WGS sequence"/>
</dbReference>
<dbReference type="EMBL" id="JAWLUM010000005">
    <property type="protein sequence ID" value="MDV7136770.1"/>
    <property type="molecule type" value="Genomic_DNA"/>
</dbReference>
<dbReference type="RefSeq" id="WP_317714743.1">
    <property type="nucleotide sequence ID" value="NZ_JAWLUM010000005.1"/>
</dbReference>
<evidence type="ECO:0008006" key="3">
    <source>
        <dbReference type="Google" id="ProtNLM"/>
    </source>
</evidence>
<evidence type="ECO:0000313" key="1">
    <source>
        <dbReference type="EMBL" id="MDV7136770.1"/>
    </source>
</evidence>
<protein>
    <recommendedName>
        <fullName evidence="3">Tail assembly chaperone</fullName>
    </recommendedName>
</protein>
<gene>
    <name evidence="1" type="ORF">R4198_24005</name>
</gene>
<proteinExistence type="predicted"/>
<keyword evidence="2" id="KW-1185">Reference proteome</keyword>
<organism evidence="1 2">
    <name type="scientific">Williamsia marianensis</name>
    <dbReference type="NCBI Taxonomy" id="85044"/>
    <lineage>
        <taxon>Bacteria</taxon>
        <taxon>Bacillati</taxon>
        <taxon>Actinomycetota</taxon>
        <taxon>Actinomycetes</taxon>
        <taxon>Mycobacteriales</taxon>
        <taxon>Nocardiaceae</taxon>
        <taxon>Williamsia</taxon>
    </lineage>
</organism>